<dbReference type="KEGG" id="acom:CEW83_00995"/>
<organism evidence="7 8">
    <name type="scientific">Parazoarcus communis</name>
    <dbReference type="NCBI Taxonomy" id="41977"/>
    <lineage>
        <taxon>Bacteria</taxon>
        <taxon>Pseudomonadati</taxon>
        <taxon>Pseudomonadota</taxon>
        <taxon>Betaproteobacteria</taxon>
        <taxon>Rhodocyclales</taxon>
        <taxon>Zoogloeaceae</taxon>
        <taxon>Parazoarcus</taxon>
    </lineage>
</organism>
<dbReference type="GO" id="GO:0005886">
    <property type="term" value="C:plasma membrane"/>
    <property type="evidence" value="ECO:0007669"/>
    <property type="project" value="TreeGrafter"/>
</dbReference>
<keyword evidence="4" id="KW-0812">Transmembrane</keyword>
<evidence type="ECO:0000313" key="8">
    <source>
        <dbReference type="Proteomes" id="UP000244930"/>
    </source>
</evidence>
<dbReference type="Proteomes" id="UP000244930">
    <property type="component" value="Chromosome"/>
</dbReference>
<dbReference type="NCBIfam" id="TIGR00254">
    <property type="entry name" value="GGDEF"/>
    <property type="match status" value="1"/>
</dbReference>
<dbReference type="GO" id="GO:0052621">
    <property type="term" value="F:diguanylate cyclase activity"/>
    <property type="evidence" value="ECO:0007669"/>
    <property type="project" value="UniProtKB-EC"/>
</dbReference>
<dbReference type="PANTHER" id="PTHR45138">
    <property type="entry name" value="REGULATORY COMPONENTS OF SENSORY TRANSDUCTION SYSTEM"/>
    <property type="match status" value="1"/>
</dbReference>
<name>A0A2U8GKB0_9RHOO</name>
<feature type="domain" description="GGDEF" evidence="6">
    <location>
        <begin position="432"/>
        <end position="563"/>
    </location>
</feature>
<dbReference type="EC" id="2.7.7.65" evidence="1"/>
<evidence type="ECO:0000259" key="6">
    <source>
        <dbReference type="PROSITE" id="PS50887"/>
    </source>
</evidence>
<dbReference type="PROSITE" id="PS50887">
    <property type="entry name" value="GGDEF"/>
    <property type="match status" value="1"/>
</dbReference>
<feature type="transmembrane region" description="Helical" evidence="4">
    <location>
        <begin position="20"/>
        <end position="38"/>
    </location>
</feature>
<evidence type="ECO:0000313" key="7">
    <source>
        <dbReference type="EMBL" id="AWI73969.1"/>
    </source>
</evidence>
<dbReference type="SUPFAM" id="SSF55073">
    <property type="entry name" value="Nucleotide cyclase"/>
    <property type="match status" value="1"/>
</dbReference>
<dbReference type="SMART" id="SM00267">
    <property type="entry name" value="GGDEF"/>
    <property type="match status" value="1"/>
</dbReference>
<proteinExistence type="predicted"/>
<keyword evidence="4" id="KW-1133">Transmembrane helix</keyword>
<dbReference type="Pfam" id="PF00990">
    <property type="entry name" value="GGDEF"/>
    <property type="match status" value="1"/>
</dbReference>
<dbReference type="EMBL" id="CP022187">
    <property type="protein sequence ID" value="AWI73969.1"/>
    <property type="molecule type" value="Genomic_DNA"/>
</dbReference>
<feature type="domain" description="HAMP" evidence="5">
    <location>
        <begin position="318"/>
        <end position="371"/>
    </location>
</feature>
<gene>
    <name evidence="7" type="ORF">CEW83_00995</name>
</gene>
<evidence type="ECO:0000256" key="1">
    <source>
        <dbReference type="ARBA" id="ARBA00012528"/>
    </source>
</evidence>
<dbReference type="InterPro" id="IPR000160">
    <property type="entry name" value="GGDEF_dom"/>
</dbReference>
<dbReference type="InterPro" id="IPR050469">
    <property type="entry name" value="Diguanylate_Cyclase"/>
</dbReference>
<protein>
    <recommendedName>
        <fullName evidence="1">diguanylate cyclase</fullName>
        <ecNumber evidence="1">2.7.7.65</ecNumber>
    </recommendedName>
</protein>
<feature type="region of interest" description="Disordered" evidence="3">
    <location>
        <begin position="553"/>
        <end position="578"/>
    </location>
</feature>
<reference evidence="7 8" key="1">
    <citation type="submission" date="2017-06" db="EMBL/GenBank/DDBJ databases">
        <title>Azoarcus.</title>
        <authorList>
            <person name="Woo J.-H."/>
            <person name="Kim H.-S."/>
        </authorList>
    </citation>
    <scope>NUCLEOTIDE SEQUENCE [LARGE SCALE GENOMIC DNA]</scope>
    <source>
        <strain evidence="7 8">TSPY31</strain>
    </source>
</reference>
<dbReference type="InterPro" id="IPR003660">
    <property type="entry name" value="HAMP_dom"/>
</dbReference>
<keyword evidence="8" id="KW-1185">Reference proteome</keyword>
<sequence>MRLHAQTLSSIGSLRGRLTLWFAGLAVLTLLCSGIYVARIAIATMTEAEGAALHASATTAANALATGLREREDEIYLLSQAPHFTKGNLRDIEVLHSLERRRYVHEEYAWLGVTNANGVVLHATGGLLVGQSMETRPWFKAALKGPYIGDVHDAVLLAKLLQGASDDPLRFVDFASPIINRAGQTLGVLGAHVHWRWVTDTVDAAVSGRDGLRSATILIVGRNGAILYPQHLAGGTLPSFASTVGKPHEIVRWPDGKDYLSSNVAVNANTRTDLGWRLVVRKPLELATQPVRDIQLKLTIIGLMTAVLFSFVAYRLATTVSRPIEQLAAAARQVELRSGTPDYPTGRPMREIAQLIHSIQSMTQSLLGKEHELESINSSLEATVDERTQALTRANAELERLAAQDGLTRLANRRKFDERITEAFLASRRSGRNFTLLVLDLDHFKNINDTHGHPVGDAVLRTLATLLTASVRITDFVARYGGEEFAILLTDTDGLQVSLSVAEKIRSSVAAADFPVVGNITVSIGLAASSATDEDPWQIVSRADAALYHAKAAGRNRVSASGDARPGASAHRESPDAP</sequence>
<dbReference type="GO" id="GO:0043709">
    <property type="term" value="P:cell adhesion involved in single-species biofilm formation"/>
    <property type="evidence" value="ECO:0007669"/>
    <property type="project" value="TreeGrafter"/>
</dbReference>
<evidence type="ECO:0000256" key="4">
    <source>
        <dbReference type="SAM" id="Phobius"/>
    </source>
</evidence>
<accession>A0A2U8GKB0</accession>
<dbReference type="GO" id="GO:0007165">
    <property type="term" value="P:signal transduction"/>
    <property type="evidence" value="ECO:0007669"/>
    <property type="project" value="InterPro"/>
</dbReference>
<dbReference type="PANTHER" id="PTHR45138:SF9">
    <property type="entry name" value="DIGUANYLATE CYCLASE DGCM-RELATED"/>
    <property type="match status" value="1"/>
</dbReference>
<dbReference type="CDD" id="cd01949">
    <property type="entry name" value="GGDEF"/>
    <property type="match status" value="1"/>
</dbReference>
<dbReference type="PROSITE" id="PS50885">
    <property type="entry name" value="HAMP"/>
    <property type="match status" value="1"/>
</dbReference>
<dbReference type="Gene3D" id="3.30.70.270">
    <property type="match status" value="1"/>
</dbReference>
<dbReference type="RefSeq" id="WP_108947677.1">
    <property type="nucleotide sequence ID" value="NZ_CP022187.1"/>
</dbReference>
<evidence type="ECO:0000256" key="3">
    <source>
        <dbReference type="SAM" id="MobiDB-lite"/>
    </source>
</evidence>
<dbReference type="Gene3D" id="6.10.340.10">
    <property type="match status" value="1"/>
</dbReference>
<dbReference type="AlphaFoldDB" id="A0A2U8GKB0"/>
<dbReference type="FunFam" id="3.30.70.270:FF:000001">
    <property type="entry name" value="Diguanylate cyclase domain protein"/>
    <property type="match status" value="1"/>
</dbReference>
<evidence type="ECO:0000256" key="2">
    <source>
        <dbReference type="ARBA" id="ARBA00034247"/>
    </source>
</evidence>
<dbReference type="InterPro" id="IPR029787">
    <property type="entry name" value="Nucleotide_cyclase"/>
</dbReference>
<dbReference type="Gene3D" id="3.30.450.20">
    <property type="entry name" value="PAS domain"/>
    <property type="match status" value="1"/>
</dbReference>
<evidence type="ECO:0000259" key="5">
    <source>
        <dbReference type="PROSITE" id="PS50885"/>
    </source>
</evidence>
<keyword evidence="4" id="KW-0472">Membrane</keyword>
<dbReference type="GO" id="GO:1902201">
    <property type="term" value="P:negative regulation of bacterial-type flagellum-dependent cell motility"/>
    <property type="evidence" value="ECO:0007669"/>
    <property type="project" value="TreeGrafter"/>
</dbReference>
<comment type="catalytic activity">
    <reaction evidence="2">
        <text>2 GTP = 3',3'-c-di-GMP + 2 diphosphate</text>
        <dbReference type="Rhea" id="RHEA:24898"/>
        <dbReference type="ChEBI" id="CHEBI:33019"/>
        <dbReference type="ChEBI" id="CHEBI:37565"/>
        <dbReference type="ChEBI" id="CHEBI:58805"/>
        <dbReference type="EC" id="2.7.7.65"/>
    </reaction>
</comment>
<dbReference type="InterPro" id="IPR043128">
    <property type="entry name" value="Rev_trsase/Diguanyl_cyclase"/>
</dbReference>